<evidence type="ECO:0000256" key="7">
    <source>
        <dbReference type="ARBA" id="ARBA00023237"/>
    </source>
</evidence>
<feature type="signal peptide" evidence="9">
    <location>
        <begin position="1"/>
        <end position="31"/>
    </location>
</feature>
<organism evidence="10 11">
    <name type="scientific">Limnobacter litoralis</name>
    <dbReference type="NCBI Taxonomy" id="481366"/>
    <lineage>
        <taxon>Bacteria</taxon>
        <taxon>Pseudomonadati</taxon>
        <taxon>Pseudomonadota</taxon>
        <taxon>Betaproteobacteria</taxon>
        <taxon>Burkholderiales</taxon>
        <taxon>Burkholderiaceae</taxon>
        <taxon>Limnobacter</taxon>
    </lineage>
</organism>
<keyword evidence="7" id="KW-0998">Cell outer membrane</keyword>
<dbReference type="Proteomes" id="UP001156664">
    <property type="component" value="Unassembled WGS sequence"/>
</dbReference>
<name>A0ABQ5YUH2_9BURK</name>
<feature type="chain" id="PRO_5047285600" evidence="9">
    <location>
        <begin position="32"/>
        <end position="489"/>
    </location>
</feature>
<gene>
    <name evidence="10" type="ORF">GCM10007875_16380</name>
</gene>
<comment type="subcellular location">
    <subcellularLocation>
        <location evidence="1">Cell outer membrane</location>
        <topology evidence="1">Multi-pass membrane protein</topology>
    </subcellularLocation>
</comment>
<evidence type="ECO:0000256" key="9">
    <source>
        <dbReference type="SAM" id="SignalP"/>
    </source>
</evidence>
<keyword evidence="11" id="KW-1185">Reference proteome</keyword>
<dbReference type="PANTHER" id="PTHR35093">
    <property type="entry name" value="OUTER MEMBRANE PROTEIN NMB0088-RELATED"/>
    <property type="match status" value="1"/>
</dbReference>
<evidence type="ECO:0000256" key="2">
    <source>
        <dbReference type="ARBA" id="ARBA00008163"/>
    </source>
</evidence>
<evidence type="ECO:0000256" key="1">
    <source>
        <dbReference type="ARBA" id="ARBA00004571"/>
    </source>
</evidence>
<accession>A0ABQ5YUH2</accession>
<evidence type="ECO:0000313" key="10">
    <source>
        <dbReference type="EMBL" id="GLR26548.1"/>
    </source>
</evidence>
<evidence type="ECO:0000256" key="3">
    <source>
        <dbReference type="ARBA" id="ARBA00022452"/>
    </source>
</evidence>
<dbReference type="RefSeq" id="WP_284281171.1">
    <property type="nucleotide sequence ID" value="NZ_BSOJ01000015.1"/>
</dbReference>
<comment type="similarity">
    <text evidence="2">Belongs to the OmpP1/FadL family.</text>
</comment>
<dbReference type="PANTHER" id="PTHR35093:SF8">
    <property type="entry name" value="OUTER MEMBRANE PROTEIN NMB0088-RELATED"/>
    <property type="match status" value="1"/>
</dbReference>
<protein>
    <submittedName>
        <fullName evidence="10">Fatty acid transporter</fullName>
    </submittedName>
</protein>
<feature type="compositionally biased region" description="Polar residues" evidence="8">
    <location>
        <begin position="92"/>
        <end position="108"/>
    </location>
</feature>
<evidence type="ECO:0000256" key="6">
    <source>
        <dbReference type="ARBA" id="ARBA00023136"/>
    </source>
</evidence>
<dbReference type="SUPFAM" id="SSF56935">
    <property type="entry name" value="Porins"/>
    <property type="match status" value="1"/>
</dbReference>
<keyword evidence="6" id="KW-0472">Membrane</keyword>
<dbReference type="Pfam" id="PF03349">
    <property type="entry name" value="Toluene_X"/>
    <property type="match status" value="1"/>
</dbReference>
<evidence type="ECO:0000256" key="4">
    <source>
        <dbReference type="ARBA" id="ARBA00022692"/>
    </source>
</evidence>
<keyword evidence="3" id="KW-1134">Transmembrane beta strand</keyword>
<dbReference type="Gene3D" id="2.40.160.60">
    <property type="entry name" value="Outer membrane protein transport protein (OMPP1/FadL/TodX)"/>
    <property type="match status" value="1"/>
</dbReference>
<evidence type="ECO:0000256" key="5">
    <source>
        <dbReference type="ARBA" id="ARBA00022729"/>
    </source>
</evidence>
<reference evidence="11" key="1">
    <citation type="journal article" date="2019" name="Int. J. Syst. Evol. Microbiol.">
        <title>The Global Catalogue of Microorganisms (GCM) 10K type strain sequencing project: providing services to taxonomists for standard genome sequencing and annotation.</title>
        <authorList>
            <consortium name="The Broad Institute Genomics Platform"/>
            <consortium name="The Broad Institute Genome Sequencing Center for Infectious Disease"/>
            <person name="Wu L."/>
            <person name="Ma J."/>
        </authorList>
    </citation>
    <scope>NUCLEOTIDE SEQUENCE [LARGE SCALE GENOMIC DNA]</scope>
    <source>
        <strain evidence="11">NBRC 105857</strain>
    </source>
</reference>
<proteinExistence type="inferred from homology"/>
<evidence type="ECO:0000313" key="11">
    <source>
        <dbReference type="Proteomes" id="UP001156664"/>
    </source>
</evidence>
<comment type="caution">
    <text evidence="10">The sequence shown here is derived from an EMBL/GenBank/DDBJ whole genome shotgun (WGS) entry which is preliminary data.</text>
</comment>
<feature type="region of interest" description="Disordered" evidence="8">
    <location>
        <begin position="92"/>
        <end position="117"/>
    </location>
</feature>
<keyword evidence="5 9" id="KW-0732">Signal</keyword>
<dbReference type="InterPro" id="IPR005017">
    <property type="entry name" value="OMPP1/FadL/TodX"/>
</dbReference>
<sequence length="489" mass="53256">MTNLRLRNRVLLGAMASAFIGLSSFSDVVLAGGTAFDADNISGMGSAGAGQAAEASDASVIFYNPAALTRFKQAELTQGVVFTTVEHTYTSLQNNDGAPTNSGSQGSKGQVFDRNPDGYDASAIAPHTYVAIPLSPKTVMGFSASASQALLLHYDSQFPGRNQGKDIDLKVTRLNLGVGHKLTPTFSVGINGSYERYFQNAKVALNYREAVRAQAGNAGVAALDGAAATGQAPPIPKEATAIVRVFGYAFNAQLGALWEPTDRTRVGISYRPKPRFNGNEGTFTINENPDGTAFRQFLTTPTAATLLPTAPQSAADLNPYQRANQNITLNDELRLSVFHHYNPKLDLMATYTREDFRSATLKYVRDNGRTIEDIPQNYQVTNSYRIGANYKLYRRLIVRAGYAYETSAIDDATRITILPDNNRRYYAVGATYLVDPNTDVHFAFQRFQIDPAVVGLNQGSQPPEVRGGRFYGITNTRINFFGVGLTQRF</sequence>
<keyword evidence="4" id="KW-0812">Transmembrane</keyword>
<dbReference type="EMBL" id="BSOJ01000015">
    <property type="protein sequence ID" value="GLR26548.1"/>
    <property type="molecule type" value="Genomic_DNA"/>
</dbReference>
<evidence type="ECO:0000256" key="8">
    <source>
        <dbReference type="SAM" id="MobiDB-lite"/>
    </source>
</evidence>